<feature type="chain" id="PRO_5045556948" description="Lipoprotein" evidence="1">
    <location>
        <begin position="21"/>
        <end position="158"/>
    </location>
</feature>
<dbReference type="RefSeq" id="WP_191203381.1">
    <property type="nucleotide sequence ID" value="NZ_JACXZA010000002.1"/>
</dbReference>
<keyword evidence="1" id="KW-0732">Signal</keyword>
<dbReference type="Proteomes" id="UP000609346">
    <property type="component" value="Unassembled WGS sequence"/>
</dbReference>
<keyword evidence="3" id="KW-1185">Reference proteome</keyword>
<dbReference type="EMBL" id="JACXZA010000002">
    <property type="protein sequence ID" value="MBD3919113.1"/>
    <property type="molecule type" value="Genomic_DNA"/>
</dbReference>
<reference evidence="2 3" key="1">
    <citation type="submission" date="2020-09" db="EMBL/GenBank/DDBJ databases">
        <title>Paenibacillus sp. strain PR3 16S rRNA gene Genome sequencing and assembly.</title>
        <authorList>
            <person name="Kim J."/>
        </authorList>
    </citation>
    <scope>NUCLEOTIDE SEQUENCE [LARGE SCALE GENOMIC DNA]</scope>
    <source>
        <strain evidence="2 3">PR3</strain>
    </source>
</reference>
<evidence type="ECO:0000313" key="3">
    <source>
        <dbReference type="Proteomes" id="UP000609346"/>
    </source>
</evidence>
<gene>
    <name evidence="2" type="ORF">H8B09_10135</name>
</gene>
<organism evidence="2 3">
    <name type="scientific">Paenibacillus terricola</name>
    <dbReference type="NCBI Taxonomy" id="2763503"/>
    <lineage>
        <taxon>Bacteria</taxon>
        <taxon>Bacillati</taxon>
        <taxon>Bacillota</taxon>
        <taxon>Bacilli</taxon>
        <taxon>Bacillales</taxon>
        <taxon>Paenibacillaceae</taxon>
        <taxon>Paenibacillus</taxon>
    </lineage>
</organism>
<evidence type="ECO:0000256" key="1">
    <source>
        <dbReference type="SAM" id="SignalP"/>
    </source>
</evidence>
<protein>
    <recommendedName>
        <fullName evidence="4">Lipoprotein</fullName>
    </recommendedName>
</protein>
<accession>A0ABR8MT67</accession>
<name>A0ABR8MT67_9BACL</name>
<evidence type="ECO:0008006" key="4">
    <source>
        <dbReference type="Google" id="ProtNLM"/>
    </source>
</evidence>
<dbReference type="PROSITE" id="PS51257">
    <property type="entry name" value="PROKAR_LIPOPROTEIN"/>
    <property type="match status" value="1"/>
</dbReference>
<comment type="caution">
    <text evidence="2">The sequence shown here is derived from an EMBL/GenBank/DDBJ whole genome shotgun (WGS) entry which is preliminary data.</text>
</comment>
<evidence type="ECO:0000313" key="2">
    <source>
        <dbReference type="EMBL" id="MBD3919113.1"/>
    </source>
</evidence>
<proteinExistence type="predicted"/>
<feature type="signal peptide" evidence="1">
    <location>
        <begin position="1"/>
        <end position="20"/>
    </location>
</feature>
<sequence length="158" mass="18247">MKKIILTLIAMCFITTGCFGADKASEERNRVPQQVVISLTLEDVTEAIKAEGLELIPVATLKNDWILSNVEPNRFRVGKPNENTDPAKLDQFSIYVFESENERKKGLDDFNKQKEAFDMIVPLIYEAKNVMMIYWSDAYNPNKFGQQFQDTFDRLRNK</sequence>